<sequence length="222" mass="24358">MTTKPKVTPKAKPTPASSKKPAGEKARAQKTVKVQEAEVRITAKQQRFVDEYLVDQNGTQAAIRAGYSAKTAQQMATENLLKPVVRAAIEAGLAKQQERTGITADRVLQEVARIGLFDPRKLFRDDGEPKDIHELDDDTAAAISGVKISTRKDEDGKGETTVTEYKVSDKNTALEKLFKHLGLYELDNQQRVDPLVAVLERINAAGNVGFMPVAHDPEHDEG</sequence>
<gene>
    <name evidence="4" type="ORF">SAMN05216206_2770</name>
</gene>
<dbReference type="PANTHER" id="PTHR41328:SF2">
    <property type="entry name" value="TERMINASE SMALL SUBUNIT"/>
    <property type="match status" value="1"/>
</dbReference>
<feature type="region of interest" description="Disordered" evidence="3">
    <location>
        <begin position="1"/>
        <end position="31"/>
    </location>
</feature>
<evidence type="ECO:0000256" key="3">
    <source>
        <dbReference type="SAM" id="MobiDB-lite"/>
    </source>
</evidence>
<reference evidence="5" key="1">
    <citation type="submission" date="2016-10" db="EMBL/GenBank/DDBJ databases">
        <authorList>
            <person name="Varghese N."/>
            <person name="Submissions S."/>
        </authorList>
    </citation>
    <scope>NUCLEOTIDE SEQUENCE [LARGE SCALE GENOMIC DNA]</scope>
    <source>
        <strain evidence="5">LMG 24016</strain>
    </source>
</reference>
<protein>
    <submittedName>
        <fullName evidence="4">Terminase small subunit</fullName>
    </submittedName>
</protein>
<dbReference type="Pfam" id="PF03592">
    <property type="entry name" value="Terminase_2"/>
    <property type="match status" value="1"/>
</dbReference>
<name>A0A1I3KBP5_9PSED</name>
<dbReference type="OrthoDB" id="8227562at2"/>
<evidence type="ECO:0000256" key="1">
    <source>
        <dbReference type="ARBA" id="ARBA00022612"/>
    </source>
</evidence>
<dbReference type="PANTHER" id="PTHR41328">
    <property type="entry name" value="TERMINASE SMALL SUBUNIT-RELATED"/>
    <property type="match status" value="1"/>
</dbReference>
<dbReference type="STRING" id="425504.SAMN05216206_2770"/>
<keyword evidence="5" id="KW-1185">Reference proteome</keyword>
<accession>A0A1I3KBP5</accession>
<keyword evidence="1" id="KW-1188">Viral release from host cell</keyword>
<feature type="compositionally biased region" description="Low complexity" evidence="3">
    <location>
        <begin position="1"/>
        <end position="20"/>
    </location>
</feature>
<evidence type="ECO:0000313" key="5">
    <source>
        <dbReference type="Proteomes" id="UP000243606"/>
    </source>
</evidence>
<proteinExistence type="predicted"/>
<dbReference type="EMBL" id="FOQL01000003">
    <property type="protein sequence ID" value="SFI69770.1"/>
    <property type="molecule type" value="Genomic_DNA"/>
</dbReference>
<dbReference type="InterPro" id="IPR038713">
    <property type="entry name" value="Terminase_Gp1_N_sf"/>
</dbReference>
<organism evidence="4 5">
    <name type="scientific">Pseudomonas guineae</name>
    <dbReference type="NCBI Taxonomy" id="425504"/>
    <lineage>
        <taxon>Bacteria</taxon>
        <taxon>Pseudomonadati</taxon>
        <taxon>Pseudomonadota</taxon>
        <taxon>Gammaproteobacteria</taxon>
        <taxon>Pseudomonadales</taxon>
        <taxon>Pseudomonadaceae</taxon>
        <taxon>Pseudomonas</taxon>
    </lineage>
</organism>
<dbReference type="AlphaFoldDB" id="A0A1I3KBP5"/>
<dbReference type="InterPro" id="IPR005335">
    <property type="entry name" value="Terminase_ssu"/>
</dbReference>
<dbReference type="InterPro" id="IPR052404">
    <property type="entry name" value="SPP1-like_terminase"/>
</dbReference>
<dbReference type="RefSeq" id="WP_090242849.1">
    <property type="nucleotide sequence ID" value="NZ_FOQL01000003.1"/>
</dbReference>
<evidence type="ECO:0000313" key="4">
    <source>
        <dbReference type="EMBL" id="SFI69770.1"/>
    </source>
</evidence>
<dbReference type="GO" id="GO:0051276">
    <property type="term" value="P:chromosome organization"/>
    <property type="evidence" value="ECO:0007669"/>
    <property type="project" value="InterPro"/>
</dbReference>
<feature type="compositionally biased region" description="Basic and acidic residues" evidence="3">
    <location>
        <begin position="21"/>
        <end position="31"/>
    </location>
</feature>
<dbReference type="Proteomes" id="UP000243606">
    <property type="component" value="Unassembled WGS sequence"/>
</dbReference>
<keyword evidence="2" id="KW-0231">Viral genome packaging</keyword>
<dbReference type="Gene3D" id="1.10.10.1400">
    <property type="entry name" value="Terminase, small subunit, N-terminal DNA-binding domain, HTH motif"/>
    <property type="match status" value="1"/>
</dbReference>
<evidence type="ECO:0000256" key="2">
    <source>
        <dbReference type="ARBA" id="ARBA00023219"/>
    </source>
</evidence>